<dbReference type="GO" id="GO:0016020">
    <property type="term" value="C:membrane"/>
    <property type="evidence" value="ECO:0007669"/>
    <property type="project" value="UniProtKB-SubCell"/>
</dbReference>
<evidence type="ECO:0000256" key="4">
    <source>
        <dbReference type="ARBA" id="ARBA00022692"/>
    </source>
</evidence>
<keyword evidence="2" id="KW-0813">Transport</keyword>
<dbReference type="Pfam" id="PF00083">
    <property type="entry name" value="Sugar_tr"/>
    <property type="match status" value="2"/>
</dbReference>
<dbReference type="Gene3D" id="1.20.1250.20">
    <property type="entry name" value="MFS general substrate transporter like domains"/>
    <property type="match status" value="2"/>
</dbReference>
<evidence type="ECO:0000256" key="6">
    <source>
        <dbReference type="ARBA" id="ARBA00022989"/>
    </source>
</evidence>
<name>A0A0D6QS00_ARACU</name>
<keyword evidence="5" id="KW-0769">Symport</keyword>
<evidence type="ECO:0000256" key="9">
    <source>
        <dbReference type="SAM" id="Phobius"/>
    </source>
</evidence>
<accession>A0A0D6QS00</accession>
<sequence>MALKVLSSLDAARTQWYHFQAIVIAGMGFFTDAYDLFCIPPVSKLLGRLYYDGRLLPPSENTAVNGIALCGTFAGHLFFGWLGDRIGRKRVYGITLMLMIVSSIASGFSIGSSPHAVIASLCFFRFWLGFGIGGDYPLSAIIMAEYANTRTRGSFMATIFALQGFGILAGSAVAIIVSASFNSAFGPNPSFQQQDFVWRIILMFGAVPALFTYYWRMKMPETARFTALVAKNARQAAEDMTRVLNVDIEEDEENILRIEYEERPFGLFSKAFAKLHGLDLLGTASTWFLVDIAFYSSNLFQKDIYESVGWLNKPKCDKPGSYKLGYKNPLEEVFYIARAQALIALCGTLPGYLLTVLLIERIGRFAIQLSGFFFMSVFIFVLGIWYDYWKSHEQGFLVIYSLTFFFSNFGPNTTTFIVPAELFPARLRSTCHGIAGASGKAGAIIGAFGFLYASQPQNRPEWPDCDDGYPRGIGMSHALLGLGVASCFGTLCTLFLTPETKGRSLEENEGEMFQPENEQGFDRVSVSRSLLTYFYVGGTHTVRMRATGHRESELCQNSLN</sequence>
<feature type="transmembrane region" description="Helical" evidence="9">
    <location>
        <begin position="21"/>
        <end position="42"/>
    </location>
</feature>
<dbReference type="AlphaFoldDB" id="A0A0D6QS00"/>
<protein>
    <recommendedName>
        <fullName evidence="10">Major facilitator superfamily (MFS) profile domain-containing protein</fullName>
    </recommendedName>
</protein>
<dbReference type="SUPFAM" id="SSF103473">
    <property type="entry name" value="MFS general substrate transporter"/>
    <property type="match status" value="1"/>
</dbReference>
<organism evidence="11">
    <name type="scientific">Araucaria cunninghamii</name>
    <name type="common">Hoop pine</name>
    <name type="synonym">Moreton Bay pine</name>
    <dbReference type="NCBI Taxonomy" id="56994"/>
    <lineage>
        <taxon>Eukaryota</taxon>
        <taxon>Viridiplantae</taxon>
        <taxon>Streptophyta</taxon>
        <taxon>Embryophyta</taxon>
        <taxon>Tracheophyta</taxon>
        <taxon>Spermatophyta</taxon>
        <taxon>Pinopsida</taxon>
        <taxon>Pinidae</taxon>
        <taxon>Conifers II</taxon>
        <taxon>Araucariales</taxon>
        <taxon>Araucariaceae</taxon>
        <taxon>Araucaria</taxon>
    </lineage>
</organism>
<feature type="transmembrane region" description="Helical" evidence="9">
    <location>
        <begin position="91"/>
        <end position="110"/>
    </location>
</feature>
<reference evidence="11" key="1">
    <citation type="submission" date="2015-03" db="EMBL/GenBank/DDBJ databases">
        <title>A transcriptome of Araucaria cunninghamii, an australian fine timber species.</title>
        <authorList>
            <person name="Jing Yi C.J.Y."/>
            <person name="Yin San L.Y.S."/>
            <person name="Abdul Karim S.S."/>
            <person name="Wan Azmi N.N."/>
            <person name="Hercus R.R."/>
            <person name="Croft L.L."/>
        </authorList>
    </citation>
    <scope>NUCLEOTIDE SEQUENCE</scope>
    <source>
        <strain evidence="11">MI0301</strain>
        <tissue evidence="11">Leaf</tissue>
    </source>
</reference>
<feature type="transmembrane region" description="Helical" evidence="9">
    <location>
        <begin position="155"/>
        <end position="176"/>
    </location>
</feature>
<feature type="transmembrane region" description="Helical" evidence="9">
    <location>
        <begin position="196"/>
        <end position="215"/>
    </location>
</feature>
<proteinExistence type="inferred from homology"/>
<dbReference type="EMBL" id="GCKF01044294">
    <property type="protein sequence ID" value="JAG94212.1"/>
    <property type="molecule type" value="Transcribed_RNA"/>
</dbReference>
<dbReference type="FunFam" id="1.20.1250.20:FF:000175">
    <property type="entry name" value="Inorganic phosphate transporter 1-6"/>
    <property type="match status" value="1"/>
</dbReference>
<dbReference type="PROSITE" id="PS50850">
    <property type="entry name" value="MFS"/>
    <property type="match status" value="1"/>
</dbReference>
<feature type="transmembrane region" description="Helical" evidence="9">
    <location>
        <begin position="365"/>
        <end position="386"/>
    </location>
</feature>
<dbReference type="NCBIfam" id="TIGR00887">
    <property type="entry name" value="2A0109"/>
    <property type="match status" value="1"/>
</dbReference>
<feature type="transmembrane region" description="Helical" evidence="9">
    <location>
        <begin position="430"/>
        <end position="453"/>
    </location>
</feature>
<keyword evidence="3" id="KW-0592">Phosphate transport</keyword>
<feature type="transmembrane region" description="Helical" evidence="9">
    <location>
        <begin position="278"/>
        <end position="296"/>
    </location>
</feature>
<evidence type="ECO:0000256" key="5">
    <source>
        <dbReference type="ARBA" id="ARBA00022847"/>
    </source>
</evidence>
<dbReference type="PANTHER" id="PTHR24064">
    <property type="entry name" value="SOLUTE CARRIER FAMILY 22 MEMBER"/>
    <property type="match status" value="1"/>
</dbReference>
<dbReference type="InterPro" id="IPR020846">
    <property type="entry name" value="MFS_dom"/>
</dbReference>
<dbReference type="GO" id="GO:0015293">
    <property type="term" value="F:symporter activity"/>
    <property type="evidence" value="ECO:0007669"/>
    <property type="project" value="UniProtKB-KW"/>
</dbReference>
<dbReference type="InterPro" id="IPR004738">
    <property type="entry name" value="Phos_permease"/>
</dbReference>
<evidence type="ECO:0000256" key="1">
    <source>
        <dbReference type="ARBA" id="ARBA00004141"/>
    </source>
</evidence>
<comment type="similarity">
    <text evidence="8">Belongs to the major facilitator superfamily. Phosphate:H(+) symporter (TC 2.A.1.9) family.</text>
</comment>
<dbReference type="InterPro" id="IPR036259">
    <property type="entry name" value="MFS_trans_sf"/>
</dbReference>
<keyword evidence="7 9" id="KW-0472">Membrane</keyword>
<dbReference type="CDD" id="cd17364">
    <property type="entry name" value="MFS_PhT"/>
    <property type="match status" value="1"/>
</dbReference>
<evidence type="ECO:0000256" key="2">
    <source>
        <dbReference type="ARBA" id="ARBA00022448"/>
    </source>
</evidence>
<feature type="transmembrane region" description="Helical" evidence="9">
    <location>
        <begin position="333"/>
        <end position="358"/>
    </location>
</feature>
<evidence type="ECO:0000256" key="8">
    <source>
        <dbReference type="ARBA" id="ARBA00044504"/>
    </source>
</evidence>
<feature type="transmembrane region" description="Helical" evidence="9">
    <location>
        <begin position="473"/>
        <end position="496"/>
    </location>
</feature>
<dbReference type="GO" id="GO:0005315">
    <property type="term" value="F:phosphate transmembrane transporter activity"/>
    <property type="evidence" value="ECO:0007669"/>
    <property type="project" value="InterPro"/>
</dbReference>
<evidence type="ECO:0000256" key="7">
    <source>
        <dbReference type="ARBA" id="ARBA00023136"/>
    </source>
</evidence>
<dbReference type="GO" id="GO:0006817">
    <property type="term" value="P:phosphate ion transport"/>
    <property type="evidence" value="ECO:0007669"/>
    <property type="project" value="UniProtKB-KW"/>
</dbReference>
<dbReference type="InterPro" id="IPR005828">
    <property type="entry name" value="MFS_sugar_transport-like"/>
</dbReference>
<keyword evidence="6 9" id="KW-1133">Transmembrane helix</keyword>
<keyword evidence="4 9" id="KW-0812">Transmembrane</keyword>
<evidence type="ECO:0000313" key="11">
    <source>
        <dbReference type="EMBL" id="JAG94212.1"/>
    </source>
</evidence>
<comment type="subcellular location">
    <subcellularLocation>
        <location evidence="1">Membrane</location>
        <topology evidence="1">Multi-pass membrane protein</topology>
    </subcellularLocation>
</comment>
<feature type="domain" description="Major facilitator superfamily (MFS) profile" evidence="10">
    <location>
        <begin position="21"/>
        <end position="501"/>
    </location>
</feature>
<evidence type="ECO:0000256" key="3">
    <source>
        <dbReference type="ARBA" id="ARBA00022592"/>
    </source>
</evidence>
<feature type="transmembrane region" description="Helical" evidence="9">
    <location>
        <begin position="398"/>
        <end position="418"/>
    </location>
</feature>
<evidence type="ECO:0000259" key="10">
    <source>
        <dbReference type="PROSITE" id="PS50850"/>
    </source>
</evidence>
<feature type="transmembrane region" description="Helical" evidence="9">
    <location>
        <begin position="62"/>
        <end position="79"/>
    </location>
</feature>